<evidence type="ECO:0000256" key="1">
    <source>
        <dbReference type="ARBA" id="ARBA00022630"/>
    </source>
</evidence>
<protein>
    <submittedName>
        <fullName evidence="3">Thioredoxin reductase</fullName>
        <ecNumber evidence="3">1.8.1.9</ecNumber>
    </submittedName>
</protein>
<evidence type="ECO:0000313" key="3">
    <source>
        <dbReference type="EMBL" id="CUV64929.1"/>
    </source>
</evidence>
<sequence>MNNTYDIVIIGGGPGGIGVSVEAKILGVEKVLLIEKSDNHSGTIRKFYKDQKRVDKDWQGQKVELEGNVEFFDGTKETTIDYFEQLLDTHQIEARFNCEVEKVIKNDKVFTVNTNCGTVEAKNVIIAVGRMGKPNKPSYDIPPSIRQAVNYNLDKCSNAENIMVVGGGDSAVEYACELSSSNSVTLSYRGRSLTRPNPTNVAMFENFLNENKINAKLGVNIESLENEKGKIKVNFDDASSQIFDRVIYAIGGTTPIDFLKKCSVDLDDSGEPIFDKNYETKTKGMFIAGDIAFKSGGSIAIALNHGYRIVSYIMNRA</sequence>
<dbReference type="GO" id="GO:0004791">
    <property type="term" value="F:thioredoxin-disulfide reductase (NADPH) activity"/>
    <property type="evidence" value="ECO:0007669"/>
    <property type="project" value="UniProtKB-EC"/>
</dbReference>
<name>A0A0S4XMF3_9BACT</name>
<gene>
    <name evidence="3" type="primary">trxB</name>
    <name evidence="3" type="ORF">BN3087_10010</name>
</gene>
<dbReference type="PRINTS" id="PR00469">
    <property type="entry name" value="PNDRDTASEII"/>
</dbReference>
<accession>A0A0S4XMF3</accession>
<keyword evidence="2 3" id="KW-0560">Oxidoreductase</keyword>
<keyword evidence="1" id="KW-0285">Flavoprotein</keyword>
<dbReference type="PRINTS" id="PR00368">
    <property type="entry name" value="FADPNR"/>
</dbReference>
<organism evidence="3">
    <name type="scientific">Sulfurovum sp. enrichment culture clone C5</name>
    <dbReference type="NCBI Taxonomy" id="497650"/>
    <lineage>
        <taxon>Bacteria</taxon>
        <taxon>Pseudomonadati</taxon>
        <taxon>Campylobacterota</taxon>
        <taxon>Epsilonproteobacteria</taxon>
        <taxon>Campylobacterales</taxon>
        <taxon>Sulfurovaceae</taxon>
        <taxon>Sulfurovum</taxon>
        <taxon>environmental samples</taxon>
    </lineage>
</organism>
<dbReference type="EC" id="1.8.1.9" evidence="3"/>
<dbReference type="Pfam" id="PF13738">
    <property type="entry name" value="Pyr_redox_3"/>
    <property type="match status" value="1"/>
</dbReference>
<dbReference type="InterPro" id="IPR036188">
    <property type="entry name" value="FAD/NAD-bd_sf"/>
</dbReference>
<dbReference type="EMBL" id="FAXN01000001">
    <property type="protein sequence ID" value="CUV64929.1"/>
    <property type="molecule type" value="Genomic_DNA"/>
</dbReference>
<dbReference type="Gene3D" id="3.50.50.60">
    <property type="entry name" value="FAD/NAD(P)-binding domain"/>
    <property type="match status" value="2"/>
</dbReference>
<evidence type="ECO:0000256" key="2">
    <source>
        <dbReference type="ARBA" id="ARBA00023002"/>
    </source>
</evidence>
<dbReference type="AlphaFoldDB" id="A0A0S4XMF3"/>
<reference evidence="3" key="1">
    <citation type="submission" date="2015-11" db="EMBL/GenBank/DDBJ databases">
        <authorList>
            <person name="Zhang Y."/>
            <person name="Guo Z."/>
        </authorList>
    </citation>
    <scope>NUCLEOTIDE SEQUENCE</scope>
    <source>
        <strain evidence="3">BN30871</strain>
    </source>
</reference>
<dbReference type="InterPro" id="IPR050097">
    <property type="entry name" value="Ferredoxin-NADP_redctase_2"/>
</dbReference>
<proteinExistence type="predicted"/>
<dbReference type="SUPFAM" id="SSF51905">
    <property type="entry name" value="FAD/NAD(P)-binding domain"/>
    <property type="match status" value="1"/>
</dbReference>
<dbReference type="PANTHER" id="PTHR48105">
    <property type="entry name" value="THIOREDOXIN REDUCTASE 1-RELATED-RELATED"/>
    <property type="match status" value="1"/>
</dbReference>